<organism evidence="1 2">
    <name type="scientific">Plebeiibacterium sediminum</name>
    <dbReference type="NCBI Taxonomy" id="2992112"/>
    <lineage>
        <taxon>Bacteria</taxon>
        <taxon>Pseudomonadati</taxon>
        <taxon>Bacteroidota</taxon>
        <taxon>Bacteroidia</taxon>
        <taxon>Marinilabiliales</taxon>
        <taxon>Marinilabiliaceae</taxon>
        <taxon>Plebeiibacterium</taxon>
    </lineage>
</organism>
<sequence>MKNFLYLTLIILTGIIFSCKTSSPEPPPQTTLGAYTPYFVFNETLNGKLKSVKEINYWAIKSDEGITKGSVITTKERDSLQWSNDFIATYNENGLITQNTYSIGDDFISKWVVENENTKISKAFYYRDDTLWRYDTYTYDESGFTNAQILNYPVDSTKRTFTFVNDSLGNWHKLKYFDAEDNLKRVYTCNRDTKNRITKEYMFDQNDSLLMTMEASYNEYGFYNLSRSSYGSEASSMVVKVDYTAYDHKKNWTSANITINDSIYLVCDRVYEYY</sequence>
<protein>
    <submittedName>
        <fullName evidence="1">Uncharacterized protein</fullName>
    </submittedName>
</protein>
<evidence type="ECO:0000313" key="1">
    <source>
        <dbReference type="EMBL" id="MCW3787207.1"/>
    </source>
</evidence>
<gene>
    <name evidence="1" type="ORF">OM075_12060</name>
</gene>
<comment type="caution">
    <text evidence="1">The sequence shown here is derived from an EMBL/GenBank/DDBJ whole genome shotgun (WGS) entry which is preliminary data.</text>
</comment>
<proteinExistence type="predicted"/>
<dbReference type="PROSITE" id="PS51257">
    <property type="entry name" value="PROKAR_LIPOPROTEIN"/>
    <property type="match status" value="1"/>
</dbReference>
<dbReference type="RefSeq" id="WP_301190771.1">
    <property type="nucleotide sequence ID" value="NZ_JAPDPJ010000025.1"/>
</dbReference>
<keyword evidence="2" id="KW-1185">Reference proteome</keyword>
<dbReference type="EMBL" id="JAPDPJ010000025">
    <property type="protein sequence ID" value="MCW3787207.1"/>
    <property type="molecule type" value="Genomic_DNA"/>
</dbReference>
<accession>A0AAE3M4S7</accession>
<reference evidence="1" key="1">
    <citation type="submission" date="2022-10" db="EMBL/GenBank/DDBJ databases">
        <authorList>
            <person name="Yu W.X."/>
        </authorList>
    </citation>
    <scope>NUCLEOTIDE SEQUENCE</scope>
    <source>
        <strain evidence="1">AAT</strain>
    </source>
</reference>
<dbReference type="Proteomes" id="UP001209229">
    <property type="component" value="Unassembled WGS sequence"/>
</dbReference>
<evidence type="ECO:0000313" key="2">
    <source>
        <dbReference type="Proteomes" id="UP001209229"/>
    </source>
</evidence>
<dbReference type="AlphaFoldDB" id="A0AAE3M4S7"/>
<name>A0AAE3M4S7_9BACT</name>